<evidence type="ECO:0000256" key="2">
    <source>
        <dbReference type="ARBA" id="ARBA00023002"/>
    </source>
</evidence>
<dbReference type="Gene3D" id="3.40.50.720">
    <property type="entry name" value="NAD(P)-binding Rossmann-like Domain"/>
    <property type="match status" value="1"/>
</dbReference>
<keyword evidence="4" id="KW-1185">Reference proteome</keyword>
<gene>
    <name evidence="3" type="ORF">M409DRAFT_24672</name>
</gene>
<protein>
    <recommendedName>
        <fullName evidence="5">Ketoreductase (KR) domain-containing protein</fullName>
    </recommendedName>
</protein>
<dbReference type="OrthoDB" id="5336600at2759"/>
<evidence type="ECO:0008006" key="5">
    <source>
        <dbReference type="Google" id="ProtNLM"/>
    </source>
</evidence>
<evidence type="ECO:0000256" key="1">
    <source>
        <dbReference type="ARBA" id="ARBA00006484"/>
    </source>
</evidence>
<dbReference type="InterPro" id="IPR036291">
    <property type="entry name" value="NAD(P)-bd_dom_sf"/>
</dbReference>
<dbReference type="GeneID" id="54560612"/>
<reference evidence="3" key="1">
    <citation type="journal article" date="2020" name="Stud. Mycol.">
        <title>101 Dothideomycetes genomes: a test case for predicting lifestyles and emergence of pathogens.</title>
        <authorList>
            <person name="Haridas S."/>
            <person name="Albert R."/>
            <person name="Binder M."/>
            <person name="Bloem J."/>
            <person name="Labutti K."/>
            <person name="Salamov A."/>
            <person name="Andreopoulos B."/>
            <person name="Baker S."/>
            <person name="Barry K."/>
            <person name="Bills G."/>
            <person name="Bluhm B."/>
            <person name="Cannon C."/>
            <person name="Castanera R."/>
            <person name="Culley D."/>
            <person name="Daum C."/>
            <person name="Ezra D."/>
            <person name="Gonzalez J."/>
            <person name="Henrissat B."/>
            <person name="Kuo A."/>
            <person name="Liang C."/>
            <person name="Lipzen A."/>
            <person name="Lutzoni F."/>
            <person name="Magnuson J."/>
            <person name="Mondo S."/>
            <person name="Nolan M."/>
            <person name="Ohm R."/>
            <person name="Pangilinan J."/>
            <person name="Park H.-J."/>
            <person name="Ramirez L."/>
            <person name="Alfaro M."/>
            <person name="Sun H."/>
            <person name="Tritt A."/>
            <person name="Yoshinaga Y."/>
            <person name="Zwiers L.-H."/>
            <person name="Turgeon B."/>
            <person name="Goodwin S."/>
            <person name="Spatafora J."/>
            <person name="Crous P."/>
            <person name="Grigoriev I."/>
        </authorList>
    </citation>
    <scope>NUCLEOTIDE SEQUENCE</scope>
    <source>
        <strain evidence="3">ATCC 36951</strain>
    </source>
</reference>
<comment type="similarity">
    <text evidence="1">Belongs to the short-chain dehydrogenases/reductases (SDR) family.</text>
</comment>
<keyword evidence="2" id="KW-0560">Oxidoreductase</keyword>
<dbReference type="SUPFAM" id="SSF51735">
    <property type="entry name" value="NAD(P)-binding Rossmann-fold domains"/>
    <property type="match status" value="1"/>
</dbReference>
<dbReference type="InterPro" id="IPR002347">
    <property type="entry name" value="SDR_fam"/>
</dbReference>
<evidence type="ECO:0000313" key="3">
    <source>
        <dbReference type="EMBL" id="KAF2164767.1"/>
    </source>
</evidence>
<dbReference type="PANTHER" id="PTHR43669:SF3">
    <property type="entry name" value="ALCOHOL DEHYDROGENASE, PUTATIVE (AFU_ORTHOLOGUE AFUA_3G03445)-RELATED"/>
    <property type="match status" value="1"/>
</dbReference>
<name>A0A6A6CC44_ZASCE</name>
<evidence type="ECO:0000313" key="4">
    <source>
        <dbReference type="Proteomes" id="UP000799537"/>
    </source>
</evidence>
<dbReference type="AlphaFoldDB" id="A0A6A6CC44"/>
<dbReference type="RefSeq" id="XP_033665656.1">
    <property type="nucleotide sequence ID" value="XM_033807340.1"/>
</dbReference>
<organism evidence="3 4">
    <name type="scientific">Zasmidium cellare ATCC 36951</name>
    <dbReference type="NCBI Taxonomy" id="1080233"/>
    <lineage>
        <taxon>Eukaryota</taxon>
        <taxon>Fungi</taxon>
        <taxon>Dikarya</taxon>
        <taxon>Ascomycota</taxon>
        <taxon>Pezizomycotina</taxon>
        <taxon>Dothideomycetes</taxon>
        <taxon>Dothideomycetidae</taxon>
        <taxon>Mycosphaerellales</taxon>
        <taxon>Mycosphaerellaceae</taxon>
        <taxon>Zasmidium</taxon>
    </lineage>
</organism>
<dbReference type="GO" id="GO:0016491">
    <property type="term" value="F:oxidoreductase activity"/>
    <property type="evidence" value="ECO:0007669"/>
    <property type="project" value="UniProtKB-KW"/>
</dbReference>
<dbReference type="Pfam" id="PF00106">
    <property type="entry name" value="adh_short"/>
    <property type="match status" value="1"/>
</dbReference>
<accession>A0A6A6CC44</accession>
<proteinExistence type="inferred from homology"/>
<dbReference type="Proteomes" id="UP000799537">
    <property type="component" value="Unassembled WGS sequence"/>
</dbReference>
<dbReference type="PANTHER" id="PTHR43669">
    <property type="entry name" value="5-KETO-D-GLUCONATE 5-REDUCTASE"/>
    <property type="match status" value="1"/>
</dbReference>
<sequence length="250" mass="27131">MSSQHNALVVFGSGPGIGRNVAALFAERGFSKVILLSRDATRLKEDANFVRSARAGVSVTPVTIDLADTENVRKALKSIDTELGETPLEAVLFNAARVGQSQILEFPAESVEVDLRISVVSLYIVAQWALPKLASFASSNPSSTPSFLVTSGGLYKNPYPSFFSLASCKAAQYNLTNSLHKEFEPKGVHCALIVVQGIVADESKVTNARNIAEEAWKLRGDPRGEGRLDVVMTDPDYVRRMKDREEASKS</sequence>
<dbReference type="EMBL" id="ML993602">
    <property type="protein sequence ID" value="KAF2164767.1"/>
    <property type="molecule type" value="Genomic_DNA"/>
</dbReference>